<feature type="non-terminal residue" evidence="1">
    <location>
        <position position="1"/>
    </location>
</feature>
<accession>M7BVT0</accession>
<reference evidence="2" key="1">
    <citation type="journal article" date="2013" name="Nat. Genet.">
        <title>The draft genomes of soft-shell turtle and green sea turtle yield insights into the development and evolution of the turtle-specific body plan.</title>
        <authorList>
            <person name="Wang Z."/>
            <person name="Pascual-Anaya J."/>
            <person name="Zadissa A."/>
            <person name="Li W."/>
            <person name="Niimura Y."/>
            <person name="Huang Z."/>
            <person name="Li C."/>
            <person name="White S."/>
            <person name="Xiong Z."/>
            <person name="Fang D."/>
            <person name="Wang B."/>
            <person name="Ming Y."/>
            <person name="Chen Y."/>
            <person name="Zheng Y."/>
            <person name="Kuraku S."/>
            <person name="Pignatelli M."/>
            <person name="Herrero J."/>
            <person name="Beal K."/>
            <person name="Nozawa M."/>
            <person name="Li Q."/>
            <person name="Wang J."/>
            <person name="Zhang H."/>
            <person name="Yu L."/>
            <person name="Shigenobu S."/>
            <person name="Wang J."/>
            <person name="Liu J."/>
            <person name="Flicek P."/>
            <person name="Searle S."/>
            <person name="Wang J."/>
            <person name="Kuratani S."/>
            <person name="Yin Y."/>
            <person name="Aken B."/>
            <person name="Zhang G."/>
            <person name="Irie N."/>
        </authorList>
    </citation>
    <scope>NUCLEOTIDE SEQUENCE [LARGE SCALE GENOMIC DNA]</scope>
</reference>
<dbReference type="Gene3D" id="2.102.10.10">
    <property type="entry name" value="Rieske [2Fe-2S] iron-sulphur domain"/>
    <property type="match status" value="1"/>
</dbReference>
<dbReference type="InterPro" id="IPR036922">
    <property type="entry name" value="Rieske_2Fe-2S_sf"/>
</dbReference>
<gene>
    <name evidence="1" type="ORF">UY3_00786</name>
</gene>
<dbReference type="Proteomes" id="UP000031443">
    <property type="component" value="Unassembled WGS sequence"/>
</dbReference>
<dbReference type="InterPro" id="IPR014349">
    <property type="entry name" value="Rieske_Fe-S_prot"/>
</dbReference>
<sequence length="89" mass="10212">NIVTHCASSMSASADVLSMSKIEIKLSKIESKLSKIPEGKNMEFKWRGKHPFVHHRTQKEINQEAEVVLTELRDPQHDKGYVYPAEFCQ</sequence>
<dbReference type="PANTHER" id="PTHR10134">
    <property type="entry name" value="CYTOCHROME B-C1 COMPLEX SUBUNIT RIESKE, MITOCHONDRIAL"/>
    <property type="match status" value="1"/>
</dbReference>
<proteinExistence type="predicted"/>
<keyword evidence="2" id="KW-1185">Reference proteome</keyword>
<dbReference type="GO" id="GO:0051537">
    <property type="term" value="F:2 iron, 2 sulfur cluster binding"/>
    <property type="evidence" value="ECO:0007669"/>
    <property type="project" value="InterPro"/>
</dbReference>
<name>M7BVT0_CHEMY</name>
<dbReference type="STRING" id="8469.M7BVT0"/>
<dbReference type="SUPFAM" id="SSF50022">
    <property type="entry name" value="ISP domain"/>
    <property type="match status" value="1"/>
</dbReference>
<evidence type="ECO:0000313" key="2">
    <source>
        <dbReference type="Proteomes" id="UP000031443"/>
    </source>
</evidence>
<dbReference type="EMBL" id="KB480854">
    <property type="protein sequence ID" value="EMP41941.1"/>
    <property type="molecule type" value="Genomic_DNA"/>
</dbReference>
<evidence type="ECO:0000313" key="1">
    <source>
        <dbReference type="EMBL" id="EMP41941.1"/>
    </source>
</evidence>
<dbReference type="AlphaFoldDB" id="M7BVT0"/>
<organism evidence="1 2">
    <name type="scientific">Chelonia mydas</name>
    <name type="common">Green sea-turtle</name>
    <name type="synonym">Chelonia agassizi</name>
    <dbReference type="NCBI Taxonomy" id="8469"/>
    <lineage>
        <taxon>Eukaryota</taxon>
        <taxon>Metazoa</taxon>
        <taxon>Chordata</taxon>
        <taxon>Craniata</taxon>
        <taxon>Vertebrata</taxon>
        <taxon>Euteleostomi</taxon>
        <taxon>Archelosauria</taxon>
        <taxon>Testudinata</taxon>
        <taxon>Testudines</taxon>
        <taxon>Cryptodira</taxon>
        <taxon>Durocryptodira</taxon>
        <taxon>Americhelydia</taxon>
        <taxon>Chelonioidea</taxon>
        <taxon>Cheloniidae</taxon>
        <taxon>Chelonia</taxon>
    </lineage>
</organism>
<protein>
    <submittedName>
        <fullName evidence="1">Cytochrome b-c1 complex subunit Rieske</fullName>
    </submittedName>
</protein>